<name>A0A2H0DWF7_9BACT</name>
<proteinExistence type="inferred from homology"/>
<dbReference type="InterPro" id="IPR013823">
    <property type="entry name" value="Ribosomal_bL12_C"/>
</dbReference>
<evidence type="ECO:0000256" key="5">
    <source>
        <dbReference type="SAM" id="MobiDB-lite"/>
    </source>
</evidence>
<accession>A0A2H0DWF7</accession>
<keyword evidence="2 4" id="KW-0689">Ribosomal protein</keyword>
<evidence type="ECO:0000259" key="6">
    <source>
        <dbReference type="Pfam" id="PF00542"/>
    </source>
</evidence>
<feature type="region of interest" description="Disordered" evidence="5">
    <location>
        <begin position="1"/>
        <end position="59"/>
    </location>
</feature>
<dbReference type="InterPro" id="IPR014719">
    <property type="entry name" value="Ribosomal_bL12_C/ClpS-like"/>
</dbReference>
<dbReference type="Gene3D" id="1.20.5.710">
    <property type="entry name" value="Single helix bin"/>
    <property type="match status" value="1"/>
</dbReference>
<comment type="caution">
    <text evidence="8">The sequence shown here is derived from an EMBL/GenBank/DDBJ whole genome shotgun (WGS) entry which is preliminary data.</text>
</comment>
<dbReference type="Pfam" id="PF00542">
    <property type="entry name" value="Ribosomal_L12"/>
    <property type="match status" value="1"/>
</dbReference>
<comment type="function">
    <text evidence="4">Forms part of the ribosomal stalk which helps the ribosome interact with GTP-bound translation factors. Is thus essential for accurate translation.</text>
</comment>
<protein>
    <recommendedName>
        <fullName evidence="4">Large ribosomal subunit protein bL12</fullName>
    </recommendedName>
</protein>
<dbReference type="GO" id="GO:0022625">
    <property type="term" value="C:cytosolic large ribosomal subunit"/>
    <property type="evidence" value="ECO:0007669"/>
    <property type="project" value="TreeGrafter"/>
</dbReference>
<gene>
    <name evidence="4" type="primary">rplL</name>
    <name evidence="8" type="ORF">COW82_01465</name>
</gene>
<dbReference type="GO" id="GO:0003729">
    <property type="term" value="F:mRNA binding"/>
    <property type="evidence" value="ECO:0007669"/>
    <property type="project" value="TreeGrafter"/>
</dbReference>
<dbReference type="InterPro" id="IPR008932">
    <property type="entry name" value="Ribosomal_bL12_oligo"/>
</dbReference>
<dbReference type="InterPro" id="IPR036235">
    <property type="entry name" value="Ribosomal_bL12_oligo_N_sf"/>
</dbReference>
<sequence length="184" mass="20190">MSEEKKEENKKNETAKDISDTLATEEKKESPSESKTPKEDKKEKAPQAETETETEAEVEVEIPKEFKDIVEKIEKMSVMELHSLVKLLEKKFGVSAQAAVFSGPAQATDEGAEEKSLFTVELKSAGDSKIGVIKAVKAALGLGLKEAKDLVDQVPSVLKEGMKREEAETLKKEIEEAGGKIELK</sequence>
<dbReference type="Proteomes" id="UP000231276">
    <property type="component" value="Unassembled WGS sequence"/>
</dbReference>
<reference evidence="8 9" key="1">
    <citation type="submission" date="2017-09" db="EMBL/GenBank/DDBJ databases">
        <title>Depth-based differentiation of microbial function through sediment-hosted aquifers and enrichment of novel symbionts in the deep terrestrial subsurface.</title>
        <authorList>
            <person name="Probst A.J."/>
            <person name="Ladd B."/>
            <person name="Jarett J.K."/>
            <person name="Geller-Mcgrath D.E."/>
            <person name="Sieber C.M."/>
            <person name="Emerson J.B."/>
            <person name="Anantharaman K."/>
            <person name="Thomas B.C."/>
            <person name="Malmstrom R."/>
            <person name="Stieglmeier M."/>
            <person name="Klingl A."/>
            <person name="Woyke T."/>
            <person name="Ryan C.M."/>
            <person name="Banfield J.F."/>
        </authorList>
    </citation>
    <scope>NUCLEOTIDE SEQUENCE [LARGE SCALE GENOMIC DNA]</scope>
    <source>
        <strain evidence="8">CG22_combo_CG10-13_8_21_14_all_43_18</strain>
    </source>
</reference>
<evidence type="ECO:0000313" key="9">
    <source>
        <dbReference type="Proteomes" id="UP000231276"/>
    </source>
</evidence>
<dbReference type="CDD" id="cd00387">
    <property type="entry name" value="Ribosomal_L7_L12"/>
    <property type="match status" value="1"/>
</dbReference>
<keyword evidence="3 4" id="KW-0687">Ribonucleoprotein</keyword>
<dbReference type="SUPFAM" id="SSF48300">
    <property type="entry name" value="Ribosomal protein L7/12, oligomerisation (N-terminal) domain"/>
    <property type="match status" value="1"/>
</dbReference>
<feature type="compositionally biased region" description="Basic and acidic residues" evidence="5">
    <location>
        <begin position="1"/>
        <end position="46"/>
    </location>
</feature>
<dbReference type="InterPro" id="IPR000206">
    <property type="entry name" value="Ribosomal_bL12"/>
</dbReference>
<feature type="domain" description="Large ribosomal subunit protein bL12 oligomerization" evidence="7">
    <location>
        <begin position="67"/>
        <end position="107"/>
    </location>
</feature>
<dbReference type="PANTHER" id="PTHR45987:SF4">
    <property type="entry name" value="LARGE RIBOSOMAL SUBUNIT PROTEIN BL12M"/>
    <property type="match status" value="1"/>
</dbReference>
<dbReference type="Pfam" id="PF16320">
    <property type="entry name" value="Ribosomal_L12_N"/>
    <property type="match status" value="1"/>
</dbReference>
<comment type="similarity">
    <text evidence="1 4">Belongs to the bacterial ribosomal protein bL12 family.</text>
</comment>
<evidence type="ECO:0000256" key="2">
    <source>
        <dbReference type="ARBA" id="ARBA00022980"/>
    </source>
</evidence>
<dbReference type="Gene3D" id="3.30.1390.10">
    <property type="match status" value="1"/>
</dbReference>
<evidence type="ECO:0000259" key="7">
    <source>
        <dbReference type="Pfam" id="PF16320"/>
    </source>
</evidence>
<evidence type="ECO:0000313" key="8">
    <source>
        <dbReference type="EMBL" id="PIP86512.1"/>
    </source>
</evidence>
<evidence type="ECO:0000256" key="3">
    <source>
        <dbReference type="ARBA" id="ARBA00023274"/>
    </source>
</evidence>
<dbReference type="FunFam" id="3.30.1390.10:FF:000001">
    <property type="entry name" value="50S ribosomal protein L7/L12"/>
    <property type="match status" value="1"/>
</dbReference>
<dbReference type="PANTHER" id="PTHR45987">
    <property type="entry name" value="39S RIBOSOMAL PROTEIN L12"/>
    <property type="match status" value="1"/>
</dbReference>
<evidence type="ECO:0000256" key="4">
    <source>
        <dbReference type="HAMAP-Rule" id="MF_00368"/>
    </source>
</evidence>
<feature type="domain" description="Large ribosomal subunit protein bL12 C-terminal" evidence="6">
    <location>
        <begin position="118"/>
        <end position="184"/>
    </location>
</feature>
<feature type="compositionally biased region" description="Acidic residues" evidence="5">
    <location>
        <begin position="50"/>
        <end position="59"/>
    </location>
</feature>
<comment type="subunit">
    <text evidence="4">Homodimer. Part of the ribosomal stalk of the 50S ribosomal subunit. Forms a multimeric L10(L12)X complex, where L10 forms an elongated spine to which 2 to 4 L12 dimers bind in a sequential fashion. Binds GTP-bound translation factors.</text>
</comment>
<dbReference type="GO" id="GO:0003735">
    <property type="term" value="F:structural constituent of ribosome"/>
    <property type="evidence" value="ECO:0007669"/>
    <property type="project" value="InterPro"/>
</dbReference>
<dbReference type="SUPFAM" id="SSF54736">
    <property type="entry name" value="ClpS-like"/>
    <property type="match status" value="1"/>
</dbReference>
<dbReference type="AlphaFoldDB" id="A0A2H0DWF7"/>
<dbReference type="GO" id="GO:0006412">
    <property type="term" value="P:translation"/>
    <property type="evidence" value="ECO:0007669"/>
    <property type="project" value="UniProtKB-UniRule"/>
</dbReference>
<organism evidence="8 9">
    <name type="scientific">Candidatus Campbellbacteria bacterium CG22_combo_CG10-13_8_21_14_all_43_18</name>
    <dbReference type="NCBI Taxonomy" id="1974530"/>
    <lineage>
        <taxon>Bacteria</taxon>
        <taxon>Candidatus Campbelliibacteriota</taxon>
    </lineage>
</organism>
<evidence type="ECO:0000256" key="1">
    <source>
        <dbReference type="ARBA" id="ARBA00007197"/>
    </source>
</evidence>
<dbReference type="NCBIfam" id="TIGR00855">
    <property type="entry name" value="L12"/>
    <property type="match status" value="1"/>
</dbReference>
<dbReference type="EMBL" id="PCTS01000021">
    <property type="protein sequence ID" value="PIP86512.1"/>
    <property type="molecule type" value="Genomic_DNA"/>
</dbReference>
<dbReference type="HAMAP" id="MF_00368">
    <property type="entry name" value="Ribosomal_bL12"/>
    <property type="match status" value="1"/>
</dbReference>